<keyword evidence="3" id="KW-1185">Reference proteome</keyword>
<dbReference type="InterPro" id="IPR014127">
    <property type="entry name" value="CHP02757"/>
</dbReference>
<feature type="coiled-coil region" evidence="1">
    <location>
        <begin position="215"/>
        <end position="242"/>
    </location>
</feature>
<accession>A0AA48HD83</accession>
<evidence type="ECO:0000256" key="1">
    <source>
        <dbReference type="SAM" id="Coils"/>
    </source>
</evidence>
<dbReference type="EMBL" id="AP027268">
    <property type="protein sequence ID" value="BDW93997.1"/>
    <property type="molecule type" value="Genomic_DNA"/>
</dbReference>
<dbReference type="Proteomes" id="UP001330184">
    <property type="component" value="Chromosome"/>
</dbReference>
<organism evidence="2 3">
    <name type="scientific">Flagellimonas marinaquae</name>
    <dbReference type="NCBI Taxonomy" id="254955"/>
    <lineage>
        <taxon>Bacteria</taxon>
        <taxon>Pseudomonadati</taxon>
        <taxon>Bacteroidota</taxon>
        <taxon>Flavobacteriia</taxon>
        <taxon>Flavobacteriales</taxon>
        <taxon>Flavobacteriaceae</taxon>
        <taxon>Flagellimonas</taxon>
    </lineage>
</organism>
<dbReference type="AlphaFoldDB" id="A0AA48HD83"/>
<evidence type="ECO:0000313" key="2">
    <source>
        <dbReference type="EMBL" id="BDW93997.1"/>
    </source>
</evidence>
<dbReference type="NCBIfam" id="TIGR02757">
    <property type="entry name" value="TIGR02757 family protein"/>
    <property type="match status" value="1"/>
</dbReference>
<reference evidence="2 3" key="1">
    <citation type="submission" date="2023-01" db="EMBL/GenBank/DDBJ databases">
        <title>Complete genome sequence of Muricauda aquimarina strain IFOP_LL357.</title>
        <authorList>
            <person name="Gajardo G."/>
            <person name="Ueki S."/>
            <person name="Maruyama F."/>
        </authorList>
    </citation>
    <scope>NUCLEOTIDE SEQUENCE [LARGE SCALE GENOMIC DNA]</scope>
    <source>
        <strain evidence="2 3">IFOP_LL357</strain>
    </source>
</reference>
<evidence type="ECO:0000313" key="3">
    <source>
        <dbReference type="Proteomes" id="UP001330184"/>
    </source>
</evidence>
<protein>
    <submittedName>
        <fullName evidence="2">TIGR02757 family protein</fullName>
    </submittedName>
</protein>
<sequence length="263" mass="29973">MAGLSPRISMTKAELKEFLNAKVEEYNHPKFLEDDPLQVPHKFALKEDIEISAFLTATIAWGNRKSIINNANKLMDLMGNSPYDFVMAHTAEDLSELSTFVHRTFNGIDLGYFVTSLQNIYLEHGGLETIFTQYQTKDSMQPAISEFKQLFFELPHQNRTQKHVSDPKKGSAAKRINMFLRWMVRDSSTGVDFGLWKGIAPSKLSCPLDVHSGNVARKLKLLKRKQNDAKALQELDKNLRKLDAVDPVKYDFALFGLGVFERF</sequence>
<dbReference type="Pfam" id="PF09674">
    <property type="entry name" value="DUF2400"/>
    <property type="match status" value="1"/>
</dbReference>
<proteinExistence type="predicted"/>
<gene>
    <name evidence="2" type="ORF">MACH07_28290</name>
</gene>
<keyword evidence="1" id="KW-0175">Coiled coil</keyword>
<name>A0AA48HD83_9FLAO</name>